<evidence type="ECO:0000313" key="2">
    <source>
        <dbReference type="Proteomes" id="UP000045285"/>
    </source>
</evidence>
<reference evidence="2" key="1">
    <citation type="submission" date="2014-08" db="EMBL/GenBank/DDBJ databases">
        <authorList>
            <person name="Moulin L."/>
        </authorList>
    </citation>
    <scope>NUCLEOTIDE SEQUENCE [LARGE SCALE GENOMIC DNA]</scope>
</reference>
<name>A0A090EC28_MESPL</name>
<protein>
    <submittedName>
        <fullName evidence="1">Uncharacterized protein</fullName>
    </submittedName>
</protein>
<keyword evidence="2" id="KW-1185">Reference proteome</keyword>
<dbReference type="EMBL" id="CCMZ01000050">
    <property type="protein sequence ID" value="CDX25326.1"/>
    <property type="molecule type" value="Genomic_DNA"/>
</dbReference>
<accession>A0A090EC28</accession>
<dbReference type="Proteomes" id="UP000045285">
    <property type="component" value="Unassembled WGS sequence"/>
</dbReference>
<dbReference type="AlphaFoldDB" id="A0A090EC28"/>
<organism evidence="1 2">
    <name type="scientific">Mesorhizobium plurifarium</name>
    <dbReference type="NCBI Taxonomy" id="69974"/>
    <lineage>
        <taxon>Bacteria</taxon>
        <taxon>Pseudomonadati</taxon>
        <taxon>Pseudomonadota</taxon>
        <taxon>Alphaproteobacteria</taxon>
        <taxon>Hyphomicrobiales</taxon>
        <taxon>Phyllobacteriaceae</taxon>
        <taxon>Mesorhizobium</taxon>
    </lineage>
</organism>
<proteinExistence type="predicted"/>
<sequence length="84" mass="9440">MSLSRAQVVIPAGIECDLQIRNKKVAHFGFLSGCQTAPNHTKHMDWRTARKLLTFFGKGHPSANNIIVICQWTTKKFAKVDSRS</sequence>
<evidence type="ECO:0000313" key="1">
    <source>
        <dbReference type="EMBL" id="CDX25326.1"/>
    </source>
</evidence>
<gene>
    <name evidence="1" type="ORF">MPL3356_540056</name>
</gene>